<reference evidence="2 3" key="1">
    <citation type="submission" date="2019-03" db="EMBL/GenBank/DDBJ databases">
        <title>Empedobacter tilapiae sp. nov., isolated from an intestine of Nile tilapia Oreochromis niloticus.</title>
        <authorList>
            <person name="Kim Y.-O."/>
            <person name="Yoon J.-H."/>
        </authorList>
    </citation>
    <scope>NUCLEOTIDE SEQUENCE [LARGE SCALE GENOMIC DNA]</scope>
    <source>
        <strain evidence="2 3">MRS2</strain>
    </source>
</reference>
<dbReference type="OrthoDB" id="7548156at2"/>
<name>A0A4Z1AXH7_9FLAO</name>
<evidence type="ECO:0000313" key="3">
    <source>
        <dbReference type="Proteomes" id="UP000297998"/>
    </source>
</evidence>
<protein>
    <recommendedName>
        <fullName evidence="4">Peptidase A2 domain-containing protein</fullName>
    </recommendedName>
</protein>
<comment type="caution">
    <text evidence="2">The sequence shown here is derived from an EMBL/GenBank/DDBJ whole genome shotgun (WGS) entry which is preliminary data.</text>
</comment>
<keyword evidence="1" id="KW-1133">Transmembrane helix</keyword>
<dbReference type="RefSeq" id="WP_135836974.1">
    <property type="nucleotide sequence ID" value="NZ_SRPE01000017.1"/>
</dbReference>
<dbReference type="EMBL" id="SRPE01000017">
    <property type="protein sequence ID" value="TGN21896.1"/>
    <property type="molecule type" value="Genomic_DNA"/>
</dbReference>
<sequence length="303" mass="35352">MKLFKKILLVFSILILLSAIIGYFYFDKKFTPEKNYLQVNKESGRIPIKWQSEKKTAMLLPIQFEADTSIYYLQFDTGSPYTVFYRNTITEIDQISITNNIAKSSFKIGNCEVKSNQFKTIDFGEKLYKNKINIIGTIGTDILENRKTLINFKDNYVIFNLASEPKNLISKPFDFSFKKRKIIIPAVLENTEEKFLYDSGTSAYELLTNRKIWSKLKLKNSKIVEEKGKSWNNILTTYTAKTNKNIEFQNTKIPLHEVTYVDGYSKTQYYLMKFSGMSGMLGNKIFSQKQLYIDTENFKMIIE</sequence>
<keyword evidence="3" id="KW-1185">Reference proteome</keyword>
<proteinExistence type="predicted"/>
<keyword evidence="1" id="KW-0472">Membrane</keyword>
<keyword evidence="1" id="KW-0812">Transmembrane</keyword>
<feature type="transmembrane region" description="Helical" evidence="1">
    <location>
        <begin position="7"/>
        <end position="26"/>
    </location>
</feature>
<accession>A0A4Z1AXH7</accession>
<dbReference type="Proteomes" id="UP000297998">
    <property type="component" value="Unassembled WGS sequence"/>
</dbReference>
<evidence type="ECO:0008006" key="4">
    <source>
        <dbReference type="Google" id="ProtNLM"/>
    </source>
</evidence>
<dbReference type="AlphaFoldDB" id="A0A4Z1AXH7"/>
<organism evidence="2 3">
    <name type="scientific">Empedobacter tilapiae</name>
    <dbReference type="NCBI Taxonomy" id="2491114"/>
    <lineage>
        <taxon>Bacteria</taxon>
        <taxon>Pseudomonadati</taxon>
        <taxon>Bacteroidota</taxon>
        <taxon>Flavobacteriia</taxon>
        <taxon>Flavobacteriales</taxon>
        <taxon>Weeksellaceae</taxon>
        <taxon>Empedobacter</taxon>
    </lineage>
</organism>
<gene>
    <name evidence="2" type="ORF">E4J94_16995</name>
</gene>
<evidence type="ECO:0000313" key="2">
    <source>
        <dbReference type="EMBL" id="TGN21896.1"/>
    </source>
</evidence>
<evidence type="ECO:0000256" key="1">
    <source>
        <dbReference type="SAM" id="Phobius"/>
    </source>
</evidence>